<accession>A0A6S6PJ75</accession>
<dbReference type="InterPro" id="IPR036390">
    <property type="entry name" value="WH_DNA-bd_sf"/>
</dbReference>
<gene>
    <name evidence="6" type="ORF">AAJCM20276_15100</name>
</gene>
<dbReference type="AlphaFoldDB" id="A0A6S6PJ75"/>
<dbReference type="RefSeq" id="WP_099347735.1">
    <property type="nucleotide sequence ID" value="NZ_AP023326.1"/>
</dbReference>
<dbReference type="GO" id="GO:0003700">
    <property type="term" value="F:DNA-binding transcription factor activity"/>
    <property type="evidence" value="ECO:0007669"/>
    <property type="project" value="InterPro"/>
</dbReference>
<dbReference type="PANTHER" id="PTHR30126:SF91">
    <property type="entry name" value="LYSR FAMILY TRANSCRIPTIONAL REGULATOR"/>
    <property type="match status" value="1"/>
</dbReference>
<protein>
    <submittedName>
        <fullName evidence="6">LysR family transcriptional regulator</fullName>
    </submittedName>
</protein>
<evidence type="ECO:0000256" key="1">
    <source>
        <dbReference type="ARBA" id="ARBA00009437"/>
    </source>
</evidence>
<dbReference type="PANTHER" id="PTHR30126">
    <property type="entry name" value="HTH-TYPE TRANSCRIPTIONAL REGULATOR"/>
    <property type="match status" value="1"/>
</dbReference>
<evidence type="ECO:0000313" key="6">
    <source>
        <dbReference type="EMBL" id="BCI66886.1"/>
    </source>
</evidence>
<evidence type="ECO:0000256" key="3">
    <source>
        <dbReference type="ARBA" id="ARBA00023125"/>
    </source>
</evidence>
<feature type="domain" description="HTH lysR-type" evidence="5">
    <location>
        <begin position="3"/>
        <end position="60"/>
    </location>
</feature>
<evidence type="ECO:0000256" key="4">
    <source>
        <dbReference type="ARBA" id="ARBA00023163"/>
    </source>
</evidence>
<dbReference type="SUPFAM" id="SSF53850">
    <property type="entry name" value="Periplasmic binding protein-like II"/>
    <property type="match status" value="1"/>
</dbReference>
<dbReference type="SUPFAM" id="SSF46785">
    <property type="entry name" value="Winged helix' DNA-binding domain"/>
    <property type="match status" value="1"/>
</dbReference>
<proteinExistence type="inferred from homology"/>
<keyword evidence="2" id="KW-0805">Transcription regulation</keyword>
<dbReference type="Pfam" id="PF00126">
    <property type="entry name" value="HTH_1"/>
    <property type="match status" value="1"/>
</dbReference>
<dbReference type="Gene3D" id="3.40.190.290">
    <property type="match status" value="1"/>
</dbReference>
<dbReference type="InterPro" id="IPR036388">
    <property type="entry name" value="WH-like_DNA-bd_sf"/>
</dbReference>
<name>A0A6S6PJ75_ACEAC</name>
<dbReference type="EMBL" id="AP023326">
    <property type="protein sequence ID" value="BCI66886.1"/>
    <property type="molecule type" value="Genomic_DNA"/>
</dbReference>
<dbReference type="Proteomes" id="UP000515220">
    <property type="component" value="Chromosome"/>
</dbReference>
<reference evidence="6 7" key="1">
    <citation type="submission" date="2020-07" db="EMBL/GenBank/DDBJ databases">
        <title>Complete Genome Sequence of an acetic acid bacterium, Acetobacter aceti JCM20276.</title>
        <authorList>
            <person name="Hirose Y."/>
            <person name="Mihara H."/>
        </authorList>
    </citation>
    <scope>NUCLEOTIDE SEQUENCE [LARGE SCALE GENOMIC DNA]</scope>
    <source>
        <strain evidence="6 7">JCM20276</strain>
    </source>
</reference>
<dbReference type="CDD" id="cd05466">
    <property type="entry name" value="PBP2_LTTR_substrate"/>
    <property type="match status" value="1"/>
</dbReference>
<dbReference type="PRINTS" id="PR00039">
    <property type="entry name" value="HTHLYSR"/>
</dbReference>
<evidence type="ECO:0000259" key="5">
    <source>
        <dbReference type="PROSITE" id="PS50931"/>
    </source>
</evidence>
<dbReference type="Gene3D" id="1.10.10.10">
    <property type="entry name" value="Winged helix-like DNA-binding domain superfamily/Winged helix DNA-binding domain"/>
    <property type="match status" value="1"/>
</dbReference>
<keyword evidence="4" id="KW-0804">Transcription</keyword>
<evidence type="ECO:0000256" key="2">
    <source>
        <dbReference type="ARBA" id="ARBA00023015"/>
    </source>
</evidence>
<dbReference type="Pfam" id="PF03466">
    <property type="entry name" value="LysR_substrate"/>
    <property type="match status" value="1"/>
</dbReference>
<dbReference type="FunFam" id="1.10.10.10:FF:000001">
    <property type="entry name" value="LysR family transcriptional regulator"/>
    <property type="match status" value="1"/>
</dbReference>
<sequence length="299" mass="33301">MSISFEQLEAFVEAALAGSFSAAARRTGKAQSAISTHISNLEDDLGVLLFSREGRVPVLTPAGQRLLEETRVVLDRREHLVGVARSLEEGVENRLVVAVDELYPENALGSIFQDFAACFPHVELELLLPLMEDVGHMVLAGTADLGVMWQQTTPPVDLAFRTIGRVPLRLVCGRDHPLAMQPVAWEELKRYRQILVASRGKKQERESLRIAAEVWWVESNWLILEMVKHGVGWAFISDHVLASSPVASHIVVPELLFDAGHHEVPLSIVWHKKKVHGPAALWLRERISQEKSVFIVSDG</sequence>
<dbReference type="InterPro" id="IPR005119">
    <property type="entry name" value="LysR_subst-bd"/>
</dbReference>
<evidence type="ECO:0000313" key="7">
    <source>
        <dbReference type="Proteomes" id="UP000515220"/>
    </source>
</evidence>
<organism evidence="6 7">
    <name type="scientific">Acetobacter aceti</name>
    <dbReference type="NCBI Taxonomy" id="435"/>
    <lineage>
        <taxon>Bacteria</taxon>
        <taxon>Pseudomonadati</taxon>
        <taxon>Pseudomonadota</taxon>
        <taxon>Alphaproteobacteria</taxon>
        <taxon>Acetobacterales</taxon>
        <taxon>Acetobacteraceae</taxon>
        <taxon>Acetobacter</taxon>
        <taxon>Acetobacter subgen. Acetobacter</taxon>
    </lineage>
</organism>
<keyword evidence="3" id="KW-0238">DNA-binding</keyword>
<dbReference type="PROSITE" id="PS50931">
    <property type="entry name" value="HTH_LYSR"/>
    <property type="match status" value="1"/>
</dbReference>
<comment type="similarity">
    <text evidence="1">Belongs to the LysR transcriptional regulatory family.</text>
</comment>
<dbReference type="GO" id="GO:0000976">
    <property type="term" value="F:transcription cis-regulatory region binding"/>
    <property type="evidence" value="ECO:0007669"/>
    <property type="project" value="TreeGrafter"/>
</dbReference>
<dbReference type="InterPro" id="IPR000847">
    <property type="entry name" value="LysR_HTH_N"/>
</dbReference>